<evidence type="ECO:0000313" key="15">
    <source>
        <dbReference type="Proteomes" id="UP000306888"/>
    </source>
</evidence>
<evidence type="ECO:0000256" key="12">
    <source>
        <dbReference type="RuleBase" id="RU003476"/>
    </source>
</evidence>
<sequence>MKKIIKVVGAIIENDNSEILCALRSKDMSLSGFWEFPGGKIEDGESPEKAITREIYEELGCKVEFSSLFSATTYEYDNYILNLMVAKCELTQDNPLAKEHAKLLWLPIDYIESLNWAPADIPTVKKLILKHKKGLFHKQPN</sequence>
<dbReference type="PANTHER" id="PTHR47707">
    <property type="entry name" value="8-OXO-DGTP DIPHOSPHATASE"/>
    <property type="match status" value="1"/>
</dbReference>
<reference evidence="14 15" key="1">
    <citation type="submission" date="2019-04" db="EMBL/GenBank/DDBJ databases">
        <title>Microbes associate with the intestines of laboratory mice.</title>
        <authorList>
            <person name="Navarre W."/>
            <person name="Wong E."/>
            <person name="Huang K."/>
            <person name="Tropini C."/>
            <person name="Ng K."/>
            <person name="Yu B."/>
        </authorList>
    </citation>
    <scope>NUCLEOTIDE SEQUENCE [LARGE SCALE GENOMIC DNA]</scope>
    <source>
        <strain evidence="14 15">NM50_B9-20</strain>
    </source>
</reference>
<evidence type="ECO:0000256" key="1">
    <source>
        <dbReference type="ARBA" id="ARBA00001946"/>
    </source>
</evidence>
<evidence type="ECO:0000256" key="2">
    <source>
        <dbReference type="ARBA" id="ARBA00005582"/>
    </source>
</evidence>
<evidence type="ECO:0000256" key="3">
    <source>
        <dbReference type="ARBA" id="ARBA00022457"/>
    </source>
</evidence>
<dbReference type="GO" id="GO:0044716">
    <property type="term" value="F:8-oxo-GDP phosphatase activity"/>
    <property type="evidence" value="ECO:0007669"/>
    <property type="project" value="TreeGrafter"/>
</dbReference>
<dbReference type="Gene3D" id="3.90.79.10">
    <property type="entry name" value="Nucleoside Triphosphate Pyrophosphohydrolase"/>
    <property type="match status" value="1"/>
</dbReference>
<dbReference type="InterPro" id="IPR020084">
    <property type="entry name" value="NUDIX_hydrolase_CS"/>
</dbReference>
<keyword evidence="9" id="KW-0234">DNA repair</keyword>
<evidence type="ECO:0000256" key="5">
    <source>
        <dbReference type="ARBA" id="ARBA00022723"/>
    </source>
</evidence>
<comment type="caution">
    <text evidence="14">The sequence shown here is derived from an EMBL/GenBank/DDBJ whole genome shotgun (WGS) entry which is preliminary data.</text>
</comment>
<dbReference type="PANTHER" id="PTHR47707:SF1">
    <property type="entry name" value="NUDIX HYDROLASE FAMILY PROTEIN"/>
    <property type="match status" value="1"/>
</dbReference>
<dbReference type="InterPro" id="IPR047127">
    <property type="entry name" value="MutT-like"/>
</dbReference>
<dbReference type="EMBL" id="SRYR01000005">
    <property type="protein sequence ID" value="TGY41844.1"/>
    <property type="molecule type" value="Genomic_DNA"/>
</dbReference>
<dbReference type="InterPro" id="IPR020476">
    <property type="entry name" value="Nudix_hydrolase"/>
</dbReference>
<evidence type="ECO:0000256" key="8">
    <source>
        <dbReference type="ARBA" id="ARBA00022842"/>
    </source>
</evidence>
<dbReference type="SUPFAM" id="SSF55811">
    <property type="entry name" value="Nudix"/>
    <property type="match status" value="1"/>
</dbReference>
<evidence type="ECO:0000256" key="4">
    <source>
        <dbReference type="ARBA" id="ARBA00022705"/>
    </source>
</evidence>
<keyword evidence="4" id="KW-0235">DNA replication</keyword>
<dbReference type="InterPro" id="IPR000086">
    <property type="entry name" value="NUDIX_hydrolase_dom"/>
</dbReference>
<dbReference type="Pfam" id="PF00293">
    <property type="entry name" value="NUDIX"/>
    <property type="match status" value="1"/>
</dbReference>
<keyword evidence="7 12" id="KW-0378">Hydrolase</keyword>
<dbReference type="Proteomes" id="UP000306888">
    <property type="component" value="Unassembled WGS sequence"/>
</dbReference>
<dbReference type="PROSITE" id="PS00893">
    <property type="entry name" value="NUDIX_BOX"/>
    <property type="match status" value="1"/>
</dbReference>
<dbReference type="CDD" id="cd03425">
    <property type="entry name" value="NUDIX_MutT_NudA_like"/>
    <property type="match status" value="1"/>
</dbReference>
<dbReference type="GO" id="GO:0046872">
    <property type="term" value="F:metal ion binding"/>
    <property type="evidence" value="ECO:0007669"/>
    <property type="project" value="UniProtKB-KW"/>
</dbReference>
<dbReference type="GO" id="GO:0044715">
    <property type="term" value="F:8-oxo-dGDP phosphatase activity"/>
    <property type="evidence" value="ECO:0007669"/>
    <property type="project" value="TreeGrafter"/>
</dbReference>
<proteinExistence type="inferred from homology"/>
<dbReference type="OrthoDB" id="9810648at2"/>
<evidence type="ECO:0000256" key="6">
    <source>
        <dbReference type="ARBA" id="ARBA00022763"/>
    </source>
</evidence>
<dbReference type="InterPro" id="IPR015797">
    <property type="entry name" value="NUDIX_hydrolase-like_dom_sf"/>
</dbReference>
<dbReference type="RefSeq" id="WP_136007287.1">
    <property type="nucleotide sequence ID" value="NZ_SRYR01000005.1"/>
</dbReference>
<evidence type="ECO:0000313" key="14">
    <source>
        <dbReference type="EMBL" id="TGY41844.1"/>
    </source>
</evidence>
<keyword evidence="15" id="KW-1185">Reference proteome</keyword>
<keyword evidence="8" id="KW-0460">Magnesium</keyword>
<evidence type="ECO:0000256" key="11">
    <source>
        <dbReference type="ARBA" id="ARBA00038905"/>
    </source>
</evidence>
<comment type="cofactor">
    <cofactor evidence="1">
        <name>Mg(2+)</name>
        <dbReference type="ChEBI" id="CHEBI:18420"/>
    </cofactor>
</comment>
<comment type="catalytic activity">
    <reaction evidence="10">
        <text>8-oxo-dGTP + H2O = 8-oxo-dGMP + diphosphate + H(+)</text>
        <dbReference type="Rhea" id="RHEA:31575"/>
        <dbReference type="ChEBI" id="CHEBI:15377"/>
        <dbReference type="ChEBI" id="CHEBI:15378"/>
        <dbReference type="ChEBI" id="CHEBI:33019"/>
        <dbReference type="ChEBI" id="CHEBI:63224"/>
        <dbReference type="ChEBI" id="CHEBI:77896"/>
        <dbReference type="EC" id="3.6.1.55"/>
    </reaction>
</comment>
<organism evidence="14 15">
    <name type="scientific">Clostridium sartagoforme</name>
    <dbReference type="NCBI Taxonomy" id="84031"/>
    <lineage>
        <taxon>Bacteria</taxon>
        <taxon>Bacillati</taxon>
        <taxon>Bacillota</taxon>
        <taxon>Clostridia</taxon>
        <taxon>Eubacteriales</taxon>
        <taxon>Clostridiaceae</taxon>
        <taxon>Clostridium</taxon>
    </lineage>
</organism>
<dbReference type="PRINTS" id="PR00502">
    <property type="entry name" value="NUDIXFAMILY"/>
</dbReference>
<keyword evidence="5" id="KW-0479">Metal-binding</keyword>
<dbReference type="PROSITE" id="PS51462">
    <property type="entry name" value="NUDIX"/>
    <property type="match status" value="1"/>
</dbReference>
<protein>
    <recommendedName>
        <fullName evidence="11">8-oxo-dGTP diphosphatase</fullName>
        <ecNumber evidence="11">3.6.1.55</ecNumber>
    </recommendedName>
</protein>
<evidence type="ECO:0000256" key="7">
    <source>
        <dbReference type="ARBA" id="ARBA00022801"/>
    </source>
</evidence>
<evidence type="ECO:0000256" key="9">
    <source>
        <dbReference type="ARBA" id="ARBA00023204"/>
    </source>
</evidence>
<dbReference type="GO" id="GO:0008413">
    <property type="term" value="F:8-oxo-7,8-dihydroguanosine triphosphate pyrophosphatase activity"/>
    <property type="evidence" value="ECO:0007669"/>
    <property type="project" value="TreeGrafter"/>
</dbReference>
<dbReference type="AlphaFoldDB" id="A0A4S2DLH5"/>
<dbReference type="EC" id="3.6.1.55" evidence="11"/>
<keyword evidence="6" id="KW-0227">DNA damage</keyword>
<accession>A0A4S2DLH5</accession>
<evidence type="ECO:0000259" key="13">
    <source>
        <dbReference type="PROSITE" id="PS51462"/>
    </source>
</evidence>
<feature type="domain" description="Nudix hydrolase" evidence="13">
    <location>
        <begin position="3"/>
        <end position="128"/>
    </location>
</feature>
<gene>
    <name evidence="14" type="ORF">E5347_11030</name>
</gene>
<dbReference type="GO" id="GO:0006260">
    <property type="term" value="P:DNA replication"/>
    <property type="evidence" value="ECO:0007669"/>
    <property type="project" value="UniProtKB-KW"/>
</dbReference>
<evidence type="ECO:0000256" key="10">
    <source>
        <dbReference type="ARBA" id="ARBA00035861"/>
    </source>
</evidence>
<dbReference type="GO" id="GO:0006281">
    <property type="term" value="P:DNA repair"/>
    <property type="evidence" value="ECO:0007669"/>
    <property type="project" value="UniProtKB-KW"/>
</dbReference>
<comment type="similarity">
    <text evidence="2 12">Belongs to the Nudix hydrolase family.</text>
</comment>
<dbReference type="GO" id="GO:0035539">
    <property type="term" value="F:8-oxo-7,8-dihydrodeoxyguanosine triphosphate pyrophosphatase activity"/>
    <property type="evidence" value="ECO:0007669"/>
    <property type="project" value="UniProtKB-EC"/>
</dbReference>
<name>A0A4S2DLH5_9CLOT</name>
<keyword evidence="3" id="KW-0515">Mutator protein</keyword>